<evidence type="ECO:0000313" key="11">
    <source>
        <dbReference type="Proteomes" id="UP000325307"/>
    </source>
</evidence>
<dbReference type="Pfam" id="PF02653">
    <property type="entry name" value="BPD_transp_2"/>
    <property type="match status" value="1"/>
</dbReference>
<comment type="subcellular location">
    <subcellularLocation>
        <location evidence="1">Cell membrane</location>
        <topology evidence="1">Multi-pass membrane protein</topology>
    </subcellularLocation>
</comment>
<dbReference type="GO" id="GO:0022857">
    <property type="term" value="F:transmembrane transporter activity"/>
    <property type="evidence" value="ECO:0007669"/>
    <property type="project" value="InterPro"/>
</dbReference>
<keyword evidence="7 9" id="KW-0472">Membrane</keyword>
<feature type="region of interest" description="Disordered" evidence="8">
    <location>
        <begin position="1"/>
        <end position="28"/>
    </location>
</feature>
<evidence type="ECO:0000256" key="9">
    <source>
        <dbReference type="SAM" id="Phobius"/>
    </source>
</evidence>
<feature type="transmembrane region" description="Helical" evidence="9">
    <location>
        <begin position="184"/>
        <end position="206"/>
    </location>
</feature>
<keyword evidence="4" id="KW-0997">Cell inner membrane</keyword>
<keyword evidence="5 9" id="KW-0812">Transmembrane</keyword>
<evidence type="ECO:0000256" key="5">
    <source>
        <dbReference type="ARBA" id="ARBA00022692"/>
    </source>
</evidence>
<dbReference type="EMBL" id="BKDJ01000014">
    <property type="protein sequence ID" value="GER23991.1"/>
    <property type="molecule type" value="Genomic_DNA"/>
</dbReference>
<keyword evidence="3" id="KW-1003">Cell membrane</keyword>
<feature type="transmembrane region" description="Helical" evidence="9">
    <location>
        <begin position="68"/>
        <end position="87"/>
    </location>
</feature>
<gene>
    <name evidence="10" type="ORF">NCCP1664_24860</name>
</gene>
<feature type="transmembrane region" description="Helical" evidence="9">
    <location>
        <begin position="145"/>
        <end position="163"/>
    </location>
</feature>
<feature type="transmembrane region" description="Helical" evidence="9">
    <location>
        <begin position="118"/>
        <end position="139"/>
    </location>
</feature>
<dbReference type="AlphaFoldDB" id="A0A5A7NVC0"/>
<dbReference type="Proteomes" id="UP000325307">
    <property type="component" value="Unassembled WGS sequence"/>
</dbReference>
<feature type="transmembrane region" description="Helical" evidence="9">
    <location>
        <begin position="38"/>
        <end position="56"/>
    </location>
</feature>
<keyword evidence="11" id="KW-1185">Reference proteome</keyword>
<feature type="transmembrane region" description="Helical" evidence="9">
    <location>
        <begin position="93"/>
        <end position="111"/>
    </location>
</feature>
<evidence type="ECO:0000256" key="8">
    <source>
        <dbReference type="SAM" id="MobiDB-lite"/>
    </source>
</evidence>
<name>A0A5A7NVC0_9MICC</name>
<dbReference type="PANTHER" id="PTHR32196:SF21">
    <property type="entry name" value="ABC TRANSPORTER PERMEASE PROTEIN YPHD-RELATED"/>
    <property type="match status" value="1"/>
</dbReference>
<evidence type="ECO:0000256" key="7">
    <source>
        <dbReference type="ARBA" id="ARBA00023136"/>
    </source>
</evidence>
<evidence type="ECO:0000256" key="2">
    <source>
        <dbReference type="ARBA" id="ARBA00022448"/>
    </source>
</evidence>
<comment type="caution">
    <text evidence="10">The sequence shown here is derived from an EMBL/GenBank/DDBJ whole genome shotgun (WGS) entry which is preliminary data.</text>
</comment>
<dbReference type="GO" id="GO:0005886">
    <property type="term" value="C:plasma membrane"/>
    <property type="evidence" value="ECO:0007669"/>
    <property type="project" value="UniProtKB-SubCell"/>
</dbReference>
<sequence>MLTTSSDARDRSELQGVQPPKKPSKRRQLQPGALMRNYGIAVFLLLMIAVFSILMPTTFASGGNFRQILADQAVPGILALAVILPLTAGEFDLSVGANLGICTISGIVLAGTGLPLPLVLAATIALGVLVGAVNAYMTIVVGVNAFIATLGMATILSGINLLLTNSTLITHTSEAFGALTNTRIPGGVQVVVFYFLAAALALWFILERTPYGRYLRATGMGRDAAELSGVRTRGYLASAFIGAGLLAGIGGTLQASRAGSATPDLGPEFLLPAYAAAFLGATAIRAGFFNVWGTVLGVYLLAVGANGLDILGAKTWVTHVFNGVALLVAVSAATLVQRRKAKSRAS</sequence>
<protein>
    <submittedName>
        <fullName evidence="10">Sugar ABC transporter permease</fullName>
    </submittedName>
</protein>
<dbReference type="OrthoDB" id="3676653at2"/>
<organism evidence="10 11">
    <name type="scientific">Zafaria cholistanensis</name>
    <dbReference type="NCBI Taxonomy" id="1682741"/>
    <lineage>
        <taxon>Bacteria</taxon>
        <taxon>Bacillati</taxon>
        <taxon>Actinomycetota</taxon>
        <taxon>Actinomycetes</taxon>
        <taxon>Micrococcales</taxon>
        <taxon>Micrococcaceae</taxon>
        <taxon>Zafaria</taxon>
    </lineage>
</organism>
<evidence type="ECO:0000256" key="3">
    <source>
        <dbReference type="ARBA" id="ARBA00022475"/>
    </source>
</evidence>
<feature type="transmembrane region" description="Helical" evidence="9">
    <location>
        <begin position="235"/>
        <end position="253"/>
    </location>
</feature>
<proteinExistence type="predicted"/>
<dbReference type="CDD" id="cd06579">
    <property type="entry name" value="TM_PBP1_transp_AraH_like"/>
    <property type="match status" value="1"/>
</dbReference>
<evidence type="ECO:0000256" key="4">
    <source>
        <dbReference type="ARBA" id="ARBA00022519"/>
    </source>
</evidence>
<evidence type="ECO:0000256" key="6">
    <source>
        <dbReference type="ARBA" id="ARBA00022989"/>
    </source>
</evidence>
<accession>A0A5A7NVC0</accession>
<evidence type="ECO:0000313" key="10">
    <source>
        <dbReference type="EMBL" id="GER23991.1"/>
    </source>
</evidence>
<keyword evidence="6 9" id="KW-1133">Transmembrane helix</keyword>
<evidence type="ECO:0000256" key="1">
    <source>
        <dbReference type="ARBA" id="ARBA00004651"/>
    </source>
</evidence>
<keyword evidence="2" id="KW-0813">Transport</keyword>
<feature type="transmembrane region" description="Helical" evidence="9">
    <location>
        <begin position="316"/>
        <end position="336"/>
    </location>
</feature>
<dbReference type="PANTHER" id="PTHR32196">
    <property type="entry name" value="ABC TRANSPORTER PERMEASE PROTEIN YPHD-RELATED-RELATED"/>
    <property type="match status" value="1"/>
</dbReference>
<reference evidence="10 11" key="1">
    <citation type="submission" date="2019-09" db="EMBL/GenBank/DDBJ databases">
        <title>Arthrobacter zafarii sp. nov., a moderately thermotolerant and halotolerant actinobacterium isolated from Cholistan desert soil of Pakistan.</title>
        <authorList>
            <person name="Amin A."/>
            <person name="Ahmed I."/>
            <person name="Khalid N."/>
            <person name="Schumann P."/>
            <person name="Busse H.J."/>
            <person name="Khan I.U."/>
            <person name="Li S."/>
            <person name="Li W.J."/>
        </authorList>
    </citation>
    <scope>NUCLEOTIDE SEQUENCE [LARGE SCALE GENOMIC DNA]</scope>
    <source>
        <strain evidence="10 11">NCCP-1664</strain>
    </source>
</reference>
<dbReference type="RefSeq" id="WP_149957584.1">
    <property type="nucleotide sequence ID" value="NZ_BKDJ01000014.1"/>
</dbReference>
<dbReference type="InterPro" id="IPR001851">
    <property type="entry name" value="ABC_transp_permease"/>
</dbReference>
<feature type="transmembrane region" description="Helical" evidence="9">
    <location>
        <begin position="274"/>
        <end position="304"/>
    </location>
</feature>